<evidence type="ECO:0000256" key="3">
    <source>
        <dbReference type="ARBA" id="ARBA00022801"/>
    </source>
</evidence>
<dbReference type="InterPro" id="IPR023302">
    <property type="entry name" value="Pept_S9A_N"/>
</dbReference>
<evidence type="ECO:0000313" key="8">
    <source>
        <dbReference type="Proteomes" id="UP000250028"/>
    </source>
</evidence>
<gene>
    <name evidence="7" type="ORF">SAMN04489750_0873</name>
</gene>
<sequence>MSSPAVPPVAPRRDRLREHHGDRFVDPWAWFDHRDDPEVLAHIDAENAYTAARTAHLSSAQQTMFEELKSHIRETDVSVPVRADNYWYYSRTREGEQYEIHCRSPYVEGLGRPDPEGEVPGEQVLLDVNAEAAAHDFYEVGGLEISADESLLAILADTAGDERYDLQVRRISDGAVLDDVVRGAVYGLAWSRDGRYLFYTRCDDAWRTHQVWRHEIGKSAETDELVLQEDDPKFDLGIETSRDEQWLLIGAGSKTTTEFRLLDLNTPLAEPVLIEARAQGVEYVPEVDGDRLLIVHNLDRPDFDLACAPLADPGRPNWDPVLRGLGTERIAAAHAFASFVAVAMRREGLPAVRVLPKVGDGFGAPIDLPVDSELTSVTIGSNPMYDSPVLQVSSTSFLQPRTISDFDPATGAVQILRQRPVPNFDSSQYVEQRLWVTARDGASVPVSILHHRDLRPDGTNPGYVYGYGAYEHPTDPAVRVSWLPLLERRVVVAVAHIRGGGELGRAWYEGGRLLAKRNSFTDFVDVGHALIDQGWVAPDRLVAEGGSAGGLLIGAAVNEDPTLFRAVIAAVPFVDALTTILDPSLPLTTGEWEEWGNPLADPEVYAYMKSYTPYENIAATTYPSILATTSLHDTRVFFTEPAKWVQQLRATVTSDPQTRPVLLKTETAAGHGGQSGRYDALRDVAFELAFLLDQLGITG</sequence>
<dbReference type="PANTHER" id="PTHR11757">
    <property type="entry name" value="PROTEASE FAMILY S9A OLIGOPEPTIDASE"/>
    <property type="match status" value="1"/>
</dbReference>
<dbReference type="PANTHER" id="PTHR11757:SF19">
    <property type="entry name" value="PROLYL ENDOPEPTIDASE-LIKE"/>
    <property type="match status" value="1"/>
</dbReference>
<dbReference type="SUPFAM" id="SSF50993">
    <property type="entry name" value="Peptidase/esterase 'gauge' domain"/>
    <property type="match status" value="1"/>
</dbReference>
<dbReference type="SUPFAM" id="SSF53474">
    <property type="entry name" value="alpha/beta-Hydrolases"/>
    <property type="match status" value="1"/>
</dbReference>
<dbReference type="Pfam" id="PF00326">
    <property type="entry name" value="Peptidase_S9"/>
    <property type="match status" value="1"/>
</dbReference>
<comment type="similarity">
    <text evidence="1">Belongs to the peptidase S9A family.</text>
</comment>
<dbReference type="GO" id="GO:0006508">
    <property type="term" value="P:proteolysis"/>
    <property type="evidence" value="ECO:0007669"/>
    <property type="project" value="UniProtKB-KW"/>
</dbReference>
<dbReference type="EMBL" id="UESZ01000001">
    <property type="protein sequence ID" value="SSA33589.1"/>
    <property type="molecule type" value="Genomic_DNA"/>
</dbReference>
<dbReference type="Gene3D" id="3.40.50.1820">
    <property type="entry name" value="alpha/beta hydrolase"/>
    <property type="match status" value="1"/>
</dbReference>
<accession>A0A2Y8ZTK5</accession>
<dbReference type="Gene3D" id="2.130.10.120">
    <property type="entry name" value="Prolyl oligopeptidase, N-terminal domain"/>
    <property type="match status" value="1"/>
</dbReference>
<keyword evidence="2" id="KW-0645">Protease</keyword>
<name>A0A2Y8ZTK5_9MICO</name>
<protein>
    <submittedName>
        <fullName evidence="7">Oligopeptidase B</fullName>
    </submittedName>
</protein>
<evidence type="ECO:0000259" key="5">
    <source>
        <dbReference type="Pfam" id="PF00326"/>
    </source>
</evidence>
<evidence type="ECO:0000259" key="6">
    <source>
        <dbReference type="Pfam" id="PF02897"/>
    </source>
</evidence>
<keyword evidence="8" id="KW-1185">Reference proteome</keyword>
<feature type="domain" description="Peptidase S9A N-terminal" evidence="6">
    <location>
        <begin position="8"/>
        <end position="419"/>
    </location>
</feature>
<dbReference type="AlphaFoldDB" id="A0A2Y8ZTK5"/>
<dbReference type="OrthoDB" id="9801421at2"/>
<dbReference type="GO" id="GO:0004252">
    <property type="term" value="F:serine-type endopeptidase activity"/>
    <property type="evidence" value="ECO:0007669"/>
    <property type="project" value="InterPro"/>
</dbReference>
<dbReference type="PRINTS" id="PR00862">
    <property type="entry name" value="PROLIGOPTASE"/>
</dbReference>
<dbReference type="InterPro" id="IPR001375">
    <property type="entry name" value="Peptidase_S9_cat"/>
</dbReference>
<keyword evidence="3" id="KW-0378">Hydrolase</keyword>
<evidence type="ECO:0000256" key="2">
    <source>
        <dbReference type="ARBA" id="ARBA00022670"/>
    </source>
</evidence>
<keyword evidence="4" id="KW-0720">Serine protease</keyword>
<evidence type="ECO:0000256" key="4">
    <source>
        <dbReference type="ARBA" id="ARBA00022825"/>
    </source>
</evidence>
<dbReference type="Pfam" id="PF02897">
    <property type="entry name" value="Peptidase_S9_N"/>
    <property type="match status" value="1"/>
</dbReference>
<evidence type="ECO:0000313" key="7">
    <source>
        <dbReference type="EMBL" id="SSA33589.1"/>
    </source>
</evidence>
<proteinExistence type="inferred from homology"/>
<dbReference type="RefSeq" id="WP_109684271.1">
    <property type="nucleotide sequence ID" value="NZ_QGDN01000001.1"/>
</dbReference>
<dbReference type="Proteomes" id="UP000250028">
    <property type="component" value="Unassembled WGS sequence"/>
</dbReference>
<evidence type="ECO:0000256" key="1">
    <source>
        <dbReference type="ARBA" id="ARBA00005228"/>
    </source>
</evidence>
<organism evidence="7 8">
    <name type="scientific">Branchiibius hedensis</name>
    <dbReference type="NCBI Taxonomy" id="672460"/>
    <lineage>
        <taxon>Bacteria</taxon>
        <taxon>Bacillati</taxon>
        <taxon>Actinomycetota</taxon>
        <taxon>Actinomycetes</taxon>
        <taxon>Micrococcales</taxon>
        <taxon>Dermacoccaceae</taxon>
        <taxon>Branchiibius</taxon>
    </lineage>
</organism>
<dbReference type="InterPro" id="IPR029058">
    <property type="entry name" value="AB_hydrolase_fold"/>
</dbReference>
<feature type="domain" description="Peptidase S9 prolyl oligopeptidase catalytic" evidence="5">
    <location>
        <begin position="486"/>
        <end position="696"/>
    </location>
</feature>
<dbReference type="InterPro" id="IPR051543">
    <property type="entry name" value="Serine_Peptidase_S9A"/>
</dbReference>
<reference evidence="8" key="1">
    <citation type="submission" date="2016-10" db="EMBL/GenBank/DDBJ databases">
        <authorList>
            <person name="Varghese N."/>
            <person name="Submissions S."/>
        </authorList>
    </citation>
    <scope>NUCLEOTIDE SEQUENCE [LARGE SCALE GENOMIC DNA]</scope>
    <source>
        <strain evidence="8">DSM 22951</strain>
    </source>
</reference>
<dbReference type="InterPro" id="IPR002470">
    <property type="entry name" value="Peptidase_S9A"/>
</dbReference>